<dbReference type="EMBL" id="AK364564">
    <property type="protein sequence ID" value="BAJ95767.1"/>
    <property type="molecule type" value="mRNA"/>
</dbReference>
<organism evidence="1">
    <name type="scientific">Hordeum vulgare subsp. vulgare</name>
    <name type="common">Domesticated barley</name>
    <dbReference type="NCBI Taxonomy" id="112509"/>
    <lineage>
        <taxon>Eukaryota</taxon>
        <taxon>Viridiplantae</taxon>
        <taxon>Streptophyta</taxon>
        <taxon>Embryophyta</taxon>
        <taxon>Tracheophyta</taxon>
        <taxon>Spermatophyta</taxon>
        <taxon>Magnoliopsida</taxon>
        <taxon>Liliopsida</taxon>
        <taxon>Poales</taxon>
        <taxon>Poaceae</taxon>
        <taxon>BOP clade</taxon>
        <taxon>Pooideae</taxon>
        <taxon>Triticodae</taxon>
        <taxon>Triticeae</taxon>
        <taxon>Hordeinae</taxon>
        <taxon>Hordeum</taxon>
    </lineage>
</organism>
<evidence type="ECO:0000313" key="1">
    <source>
        <dbReference type="EMBL" id="BAJ95767.1"/>
    </source>
</evidence>
<protein>
    <submittedName>
        <fullName evidence="1">Predicted protein</fullName>
    </submittedName>
</protein>
<accession>F2DKZ6</accession>
<proteinExistence type="evidence at transcript level"/>
<reference evidence="1" key="1">
    <citation type="journal article" date="2011" name="Plant Physiol.">
        <title>Comprehensive sequence analysis of 24,783 barley full-length cDNAs derived from 12 clone libraries.</title>
        <authorList>
            <person name="Matsumoto T."/>
            <person name="Tanaka T."/>
            <person name="Sakai H."/>
            <person name="Amano N."/>
            <person name="Kanamori H."/>
            <person name="Kurita K."/>
            <person name="Kikuta A."/>
            <person name="Kamiya K."/>
            <person name="Yamamoto M."/>
            <person name="Ikawa H."/>
            <person name="Fujii N."/>
            <person name="Hori K."/>
            <person name="Itoh T."/>
            <person name="Sato K."/>
        </authorList>
    </citation>
    <scope>NUCLEOTIDE SEQUENCE</scope>
    <source>
        <tissue evidence="1">Shoot and root</tissue>
    </source>
</reference>
<dbReference type="AlphaFoldDB" id="F2DKZ6"/>
<name>F2DKZ6_HORVV</name>
<sequence>MCKELLVCFKSCLPSFLALSSIGTPGSMANHDMLHHLDNMIVEDERGMPENFWYISNGEPIDSKHNANRIERFLEGHRNIENQEVHTQLCIVIQ</sequence>